<dbReference type="Gene3D" id="3.90.1570.10">
    <property type="entry name" value="tt1808, chain A"/>
    <property type="match status" value="1"/>
</dbReference>
<dbReference type="InterPro" id="IPR008538">
    <property type="entry name" value="Uma2"/>
</dbReference>
<dbReference type="CDD" id="cd06260">
    <property type="entry name" value="DUF820-like"/>
    <property type="match status" value="1"/>
</dbReference>
<gene>
    <name evidence="2" type="ORF">LzC2_36880</name>
</gene>
<name>A0ABX1VHI1_9PLAN</name>
<dbReference type="PANTHER" id="PTHR34107:SF1">
    <property type="entry name" value="SLL0198 PROTEIN"/>
    <property type="match status" value="1"/>
</dbReference>
<comment type="caution">
    <text evidence="2">The sequence shown here is derived from an EMBL/GenBank/DDBJ whole genome shotgun (WGS) entry which is preliminary data.</text>
</comment>
<dbReference type="RefSeq" id="WP_171189492.1">
    <property type="nucleotide sequence ID" value="NZ_WTPX01000170.1"/>
</dbReference>
<evidence type="ECO:0000259" key="1">
    <source>
        <dbReference type="Pfam" id="PF05685"/>
    </source>
</evidence>
<evidence type="ECO:0000313" key="3">
    <source>
        <dbReference type="Proteomes" id="UP000609651"/>
    </source>
</evidence>
<proteinExistence type="predicted"/>
<protein>
    <recommendedName>
        <fullName evidence="1">Putative restriction endonuclease domain-containing protein</fullName>
    </recommendedName>
</protein>
<dbReference type="Pfam" id="PF05685">
    <property type="entry name" value="Uma2"/>
    <property type="match status" value="1"/>
</dbReference>
<dbReference type="EMBL" id="WTPX01000170">
    <property type="protein sequence ID" value="NNJ27583.1"/>
    <property type="molecule type" value="Genomic_DNA"/>
</dbReference>
<organism evidence="2 3">
    <name type="scientific">Alienimonas chondri</name>
    <dbReference type="NCBI Taxonomy" id="2681879"/>
    <lineage>
        <taxon>Bacteria</taxon>
        <taxon>Pseudomonadati</taxon>
        <taxon>Planctomycetota</taxon>
        <taxon>Planctomycetia</taxon>
        <taxon>Planctomycetales</taxon>
        <taxon>Planctomycetaceae</taxon>
        <taxon>Alienimonas</taxon>
    </lineage>
</organism>
<dbReference type="InterPro" id="IPR011335">
    <property type="entry name" value="Restrct_endonuc-II-like"/>
</dbReference>
<sequence length="186" mass="20409">MTHVEFWHYANRPENDHRILELVDGKVVEMSRPHKLHGVLLAWISNVLSNYAKRAGFGEVAGGDSGVLVARDPDVVRGPDVCFYAEKTSYADLLADYDTPGYDDALPVLIVEVLSASDRHAEVVRKVNGYLEAGVKLVWVVDPPAREVTIYRPDAPPAFAAGDDPIPTGDVLPGFDRRASDLFPAE</sequence>
<dbReference type="Proteomes" id="UP000609651">
    <property type="component" value="Unassembled WGS sequence"/>
</dbReference>
<dbReference type="InterPro" id="IPR012296">
    <property type="entry name" value="Nuclease_put_TT1808"/>
</dbReference>
<dbReference type="SUPFAM" id="SSF52980">
    <property type="entry name" value="Restriction endonuclease-like"/>
    <property type="match status" value="1"/>
</dbReference>
<evidence type="ECO:0000313" key="2">
    <source>
        <dbReference type="EMBL" id="NNJ27583.1"/>
    </source>
</evidence>
<feature type="domain" description="Putative restriction endonuclease" evidence="1">
    <location>
        <begin position="11"/>
        <end position="176"/>
    </location>
</feature>
<accession>A0ABX1VHI1</accession>
<keyword evidence="3" id="KW-1185">Reference proteome</keyword>
<dbReference type="PANTHER" id="PTHR34107">
    <property type="entry name" value="SLL0198 PROTEIN-RELATED"/>
    <property type="match status" value="1"/>
</dbReference>
<reference evidence="2 3" key="1">
    <citation type="journal article" date="2020" name="Syst. Appl. Microbiol.">
        <title>Alienimonas chondri sp. nov., a novel planctomycete isolated from the biofilm of the red alga Chondrus crispus.</title>
        <authorList>
            <person name="Vitorino I."/>
            <person name="Albuquerque L."/>
            <person name="Wiegand S."/>
            <person name="Kallscheuer N."/>
            <person name="da Costa M.S."/>
            <person name="Lobo-da-Cunha A."/>
            <person name="Jogler C."/>
            <person name="Lage O.M."/>
        </authorList>
    </citation>
    <scope>NUCLEOTIDE SEQUENCE [LARGE SCALE GENOMIC DNA]</scope>
    <source>
        <strain evidence="2 3">LzC2</strain>
    </source>
</reference>